<sequence length="327" mass="38164">MRIDKIKILLLLLLLGSCNLCQDKGEADIKRDDIEEIKSDENVYEDFGLQYEENIAIRYLKDTLMNFKYFIPGVYGLYREFYKMYALDEFYSLIDSFGKSGLKTVAGSILEVLKSQAEAEDAVSNIKDAIERYFFEIELSENWYRKVLKVACDDPSKAYNDLVERSVKVKDVFKEIQKSAEVASKIYDTFNLDIYDKRAIRYMLHLYLLVNNYDYSGLTIEPYTKYKLYDLLVAPPFGAANIKNCLKHMRGVMRQLYIADVFVDKVEIGDPARETLLRKRFDRQKALYDQFLKAALKNLDLLYDKLGSDEFINLNRTAEAEFKKIAQ</sequence>
<dbReference type="RefSeq" id="WP_075550336.1">
    <property type="nucleotide sequence ID" value="NZ_CP014325.1"/>
</dbReference>
<evidence type="ECO:0000313" key="1">
    <source>
        <dbReference type="EMBL" id="APR65323.1"/>
    </source>
</evidence>
<name>A0ABM6FW02_BORAN</name>
<reference evidence="1" key="1">
    <citation type="submission" date="2016-02" db="EMBL/GenBank/DDBJ databases">
        <title>lpA89 plasmid of the avian spirochetosis agent Borrelia anserina Es.</title>
        <authorList>
            <person name="Elbir H."/>
            <person name="Sitlani P."/>
            <person name="Bergstroem S."/>
            <person name="Barbour A.G."/>
        </authorList>
    </citation>
    <scope>NUCLEOTIDE SEQUENCE [LARGE SCALE GENOMIC DNA]</scope>
    <source>
        <strain evidence="1">Es</strain>
        <plasmid evidence="1">lpA89</plasmid>
    </source>
</reference>
<gene>
    <name evidence="1" type="ORF">N187_A04</name>
</gene>
<organism evidence="1 2">
    <name type="scientific">Borrelia anserina Es</name>
    <dbReference type="NCBI Taxonomy" id="1365188"/>
    <lineage>
        <taxon>Bacteria</taxon>
        <taxon>Pseudomonadati</taxon>
        <taxon>Spirochaetota</taxon>
        <taxon>Spirochaetia</taxon>
        <taxon>Spirochaetales</taxon>
        <taxon>Borreliaceae</taxon>
        <taxon>Borrelia</taxon>
    </lineage>
</organism>
<dbReference type="EMBL" id="CP014325">
    <property type="protein sequence ID" value="APR65323.1"/>
    <property type="molecule type" value="Genomic_DNA"/>
</dbReference>
<evidence type="ECO:0008006" key="3">
    <source>
        <dbReference type="Google" id="ProtNLM"/>
    </source>
</evidence>
<accession>A0ABM6FW02</accession>
<keyword evidence="2" id="KW-1185">Reference proteome</keyword>
<protein>
    <recommendedName>
        <fullName evidence="3">Lipoprotein</fullName>
    </recommendedName>
</protein>
<proteinExistence type="predicted"/>
<evidence type="ECO:0000313" key="2">
    <source>
        <dbReference type="Proteomes" id="UP000185502"/>
    </source>
</evidence>
<geneLocation type="plasmid" evidence="1 2">
    <name>lpA89</name>
</geneLocation>
<keyword evidence="1" id="KW-0614">Plasmid</keyword>
<dbReference type="Proteomes" id="UP000185502">
    <property type="component" value="Plasmid lpA89"/>
</dbReference>
<dbReference type="PROSITE" id="PS51257">
    <property type="entry name" value="PROKAR_LIPOPROTEIN"/>
    <property type="match status" value="1"/>
</dbReference>
<dbReference type="NCBIfam" id="NF047534">
    <property type="entry name" value="lipo_BTA121_dup"/>
    <property type="match status" value="2"/>
</dbReference>